<dbReference type="GO" id="GO:0003676">
    <property type="term" value="F:nucleic acid binding"/>
    <property type="evidence" value="ECO:0007669"/>
    <property type="project" value="InterPro"/>
</dbReference>
<dbReference type="Gene3D" id="3.40.50.300">
    <property type="entry name" value="P-loop containing nucleotide triphosphate hydrolases"/>
    <property type="match status" value="2"/>
</dbReference>
<sequence length="2136" mass="233614">MTELLPLEQAAALQRNLLEYLGTTFALSDPTTRQALTAFLDDADSGLFRGPYVRARLPFRVAEQDWRDHLDVYNGPAPYGHQARAFERLSTKHRSRPLPTVLTTGTGSGKTEAFLAPILDHVVRAKRAGIAGTKALILYPMNALANDQAQRIATAITSTRELAGVTGALYTGDAGAATTSRTRVGPDGLITDRDLIRDTAPDILLTNYKMLDQLLLRAADAPIWRQSALSLRYLVIDEFHTYDGAQGTDVALLLRRLALTLASHWPAEHPDLTPQVRERPLGLLTPVATSATLGDQDDPSTMRTFAATVTGVEFEPEAVITESRQALEEWIDDARDRVAARGLTPLPVDPTLIHDVDATLRAHEREHEGSAVQIAGNADDATRALLSHLYRQVPDGQTAHAVARDWAAPDLTTASLEELVDLVKAHPFLNTLVEEATGAVELSALTRTLLPTLRLRGGRTADPAIFLTVCLSVLSHLRAAVGRAMPSIEAHLWVRELTRIDRYAAPTPSFRWHDDGGLTGSAPDAEQPHTLPAIYCRHCGRSGWGVLLTPTGTSLESEIDPRGAHAGRNDRFRPLIFAPREADDAERQDGQPRPGLQWLNVSEHYLMSRPPMQEDVVRDAVLPVLTHTGDDAARSSTADTCPACDAPDGIRFLGSAIATMLSVGLSGLFGDAQLDEREKKALVFTDSVQDAAHRAGFVQSRSHVLTLRSVLREAIPEDEVINLVTLRDEVLRLAGDDPIRRYRLLHPTLADREQFAKFWREPGRLNSRVRGRVAKRLDLDIAMELGLRSTVGRTLEETSTVLVDVDAPLVTALAAARDALTAVGSQQLGGLDPDATDLTHWVMGVLWRMRTRGAIAHPWFEEFRREDGNRWRIWGGRARAEGMPGFGPGQSAPGYPYIGGKAKGEDLEPASSARGWYAGWTVKTLQVDRAAGAALSRALLVELAKRGLIGQQAASSGLTTFHLDPSRVVVGRAHLEDMHAHRTLLGCQTCGGHVRGGPDLVERLTGAPCVVDRCTGRLESSRAEDNYYRRLYGGSSTRRIVAREHTSLLPTDVRLDYETRFKSSDTRPDAPNVLVATPTLEMGIDIGDLSTVVLASLPRSVASYLQRVGRAGRLTGNALTVAFVTGRGQALRRLGMPLETISGAVRPPATYLSALEILRRQYLASAADVMARTPGAAHPRTAIDALDLAADDGYLRQLIELAELPAAMDRFCATLPQLGESLAALRDWATPRTENSVAIPGTSELAERCRLAASSFQAQVDELTFRIRDLETALPELQRIAETPAASESETEDLRTTYASLRLARRRRADLTGKHWIAVMEQAGLFPNYTLLDDAVELNVALSWLDPETDEYEHEDLTLERASARALREFAPGATFYGRGYGIRIDAVDLGRDGEAIEIWQCCPDCGYVAVHQRGRATAIGRCPRCRSEAIADVSQQLETIVLTEVSSTMRRDDAVIDDRRDERRAESFTVRTLADIDADACTSWFAENTGFGVRHARDLTLRWVNLGRGASRGAAYTLAGSRSEAPLFRVCARCGQLDGESGANSRREHRPWCPQRKETTENTVSIALGRVLVTEGLLLRLPERLTLGERLALPSLMAAVRLALREHLGGDPDHLAVSIVVDPSPDGGTADALLVHDTVPGGTGYVEALAHAPRLWDVLHETWALLRDCPCGTEERPCCERCLLPYAPTNAIETVSRAVAERLLRNLLIGTADAEPEASMGWTITRDEPRPEDPESHLEQLFREVLRQRLEALGATIRETPGPYGTAWQINLPAGGRWRLEPQPFLHGSRPDFVLTSARGDVPPTAVFTDGYRYHAIPGRNRLADDAEKRERLRAHGYRVLSLTWQDLRTPGDTPVSVPWYADLARQTVQAAAGHRLDPHALDLVTRSPFELLIDWLHEPDATEWEGVAQWLPWLVAARSTPVLVDEQADLAGVALAVLRSQTPPGGTSVTLTWKHGQLALALRPRDESTGTIAVAAVLDDADSAFDDAHQESWQEWLRLSNLLNFRYAETAIVTSSQVESGHLVLPAPAETVIATDSAAEFEVAEWEEALADAEESVRRVLLGLVDLQHAVPGPVVGLEVGDGIPIDLAWEKHHVIAHDGDLADGERADLLVQGWRIVPLSADAIREALGLALS</sequence>
<organism evidence="5 6">
    <name type="scientific">Salana multivorans</name>
    <dbReference type="NCBI Taxonomy" id="120377"/>
    <lineage>
        <taxon>Bacteria</taxon>
        <taxon>Bacillati</taxon>
        <taxon>Actinomycetota</taxon>
        <taxon>Actinomycetes</taxon>
        <taxon>Micrococcales</taxon>
        <taxon>Beutenbergiaceae</taxon>
        <taxon>Salana</taxon>
    </lineage>
</organism>
<dbReference type="InterPro" id="IPR014001">
    <property type="entry name" value="Helicase_ATP-bd"/>
</dbReference>
<dbReference type="Pfam" id="PF00271">
    <property type="entry name" value="Helicase_C"/>
    <property type="match status" value="1"/>
</dbReference>
<dbReference type="InterPro" id="IPR001650">
    <property type="entry name" value="Helicase_C-like"/>
</dbReference>
<dbReference type="Proteomes" id="UP000275356">
    <property type="component" value="Unassembled WGS sequence"/>
</dbReference>
<dbReference type="Pfam" id="PF09369">
    <property type="entry name" value="MZB"/>
    <property type="match status" value="1"/>
</dbReference>
<evidence type="ECO:0000259" key="3">
    <source>
        <dbReference type="PROSITE" id="PS51192"/>
    </source>
</evidence>
<dbReference type="Pfam" id="PF00270">
    <property type="entry name" value="DEAD"/>
    <property type="match status" value="1"/>
</dbReference>
<dbReference type="PROSITE" id="PS51194">
    <property type="entry name" value="HELICASE_CTER"/>
    <property type="match status" value="1"/>
</dbReference>
<proteinExistence type="predicted"/>
<name>A0A3N2D216_9MICO</name>
<dbReference type="SUPFAM" id="SSF52540">
    <property type="entry name" value="P-loop containing nucleoside triphosphate hydrolases"/>
    <property type="match status" value="2"/>
</dbReference>
<dbReference type="InterPro" id="IPR011545">
    <property type="entry name" value="DEAD/DEAH_box_helicase_dom"/>
</dbReference>
<dbReference type="GO" id="GO:0043138">
    <property type="term" value="F:3'-5' DNA helicase activity"/>
    <property type="evidence" value="ECO:0007669"/>
    <property type="project" value="TreeGrafter"/>
</dbReference>
<reference evidence="5 6" key="1">
    <citation type="submission" date="2018-11" db="EMBL/GenBank/DDBJ databases">
        <title>Sequencing the genomes of 1000 actinobacteria strains.</title>
        <authorList>
            <person name="Klenk H.-P."/>
        </authorList>
    </citation>
    <scope>NUCLEOTIDE SEQUENCE [LARGE SCALE GENOMIC DNA]</scope>
    <source>
        <strain evidence="5 6">DSM 13521</strain>
    </source>
</reference>
<evidence type="ECO:0000256" key="1">
    <source>
        <dbReference type="ARBA" id="ARBA00022741"/>
    </source>
</evidence>
<dbReference type="GO" id="GO:0005524">
    <property type="term" value="F:ATP binding"/>
    <property type="evidence" value="ECO:0007669"/>
    <property type="project" value="UniProtKB-KW"/>
</dbReference>
<keyword evidence="1" id="KW-0547">Nucleotide-binding</keyword>
<evidence type="ECO:0000259" key="4">
    <source>
        <dbReference type="PROSITE" id="PS51194"/>
    </source>
</evidence>
<dbReference type="PANTHER" id="PTHR47957:SF3">
    <property type="entry name" value="ATP-DEPENDENT HELICASE HRQ1"/>
    <property type="match status" value="1"/>
</dbReference>
<dbReference type="PROSITE" id="PS51192">
    <property type="entry name" value="HELICASE_ATP_BIND_1"/>
    <property type="match status" value="1"/>
</dbReference>
<comment type="caution">
    <text evidence="5">The sequence shown here is derived from an EMBL/GenBank/DDBJ whole genome shotgun (WGS) entry which is preliminary data.</text>
</comment>
<dbReference type="EMBL" id="RKHQ01000002">
    <property type="protein sequence ID" value="ROR93803.1"/>
    <property type="molecule type" value="Genomic_DNA"/>
</dbReference>
<dbReference type="PANTHER" id="PTHR47957">
    <property type="entry name" value="ATP-DEPENDENT HELICASE HRQ1"/>
    <property type="match status" value="1"/>
</dbReference>
<dbReference type="GO" id="GO:0006289">
    <property type="term" value="P:nucleotide-excision repair"/>
    <property type="evidence" value="ECO:0007669"/>
    <property type="project" value="TreeGrafter"/>
</dbReference>
<protein>
    <submittedName>
        <fullName evidence="5">Uncharacterized protein DUF1998</fullName>
    </submittedName>
</protein>
<evidence type="ECO:0000256" key="2">
    <source>
        <dbReference type="ARBA" id="ARBA00022840"/>
    </source>
</evidence>
<evidence type="ECO:0000313" key="6">
    <source>
        <dbReference type="Proteomes" id="UP000275356"/>
    </source>
</evidence>
<dbReference type="InterPro" id="IPR018973">
    <property type="entry name" value="MZB"/>
</dbReference>
<feature type="domain" description="Helicase ATP-binding" evidence="3">
    <location>
        <begin position="91"/>
        <end position="311"/>
    </location>
</feature>
<evidence type="ECO:0000313" key="5">
    <source>
        <dbReference type="EMBL" id="ROR93803.1"/>
    </source>
</evidence>
<gene>
    <name evidence="5" type="ORF">EDD28_3231</name>
</gene>
<dbReference type="OrthoDB" id="3197455at2"/>
<dbReference type="SMART" id="SM00490">
    <property type="entry name" value="HELICc"/>
    <property type="match status" value="1"/>
</dbReference>
<keyword evidence="6" id="KW-1185">Reference proteome</keyword>
<dbReference type="SMART" id="SM00487">
    <property type="entry name" value="DEXDc"/>
    <property type="match status" value="1"/>
</dbReference>
<dbReference type="RefSeq" id="WP_123740698.1">
    <property type="nucleotide sequence ID" value="NZ_RKHQ01000002.1"/>
</dbReference>
<dbReference type="InterPro" id="IPR027417">
    <property type="entry name" value="P-loop_NTPase"/>
</dbReference>
<accession>A0A3N2D216</accession>
<dbReference type="GO" id="GO:0036297">
    <property type="term" value="P:interstrand cross-link repair"/>
    <property type="evidence" value="ECO:0007669"/>
    <property type="project" value="TreeGrafter"/>
</dbReference>
<keyword evidence="2" id="KW-0067">ATP-binding</keyword>
<feature type="domain" description="Helicase C-terminal" evidence="4">
    <location>
        <begin position="996"/>
        <end position="1158"/>
    </location>
</feature>